<comment type="caution">
    <text evidence="3">The sequence shown here is derived from an EMBL/GenBank/DDBJ whole genome shotgun (WGS) entry which is preliminary data.</text>
</comment>
<keyword evidence="4" id="KW-1185">Reference proteome</keyword>
<feature type="transmembrane region" description="Helical" evidence="1">
    <location>
        <begin position="52"/>
        <end position="71"/>
    </location>
</feature>
<feature type="domain" description="CAAX prenyl protease 2/Lysostaphin resistance protein A-like" evidence="2">
    <location>
        <begin position="59"/>
        <end position="145"/>
    </location>
</feature>
<evidence type="ECO:0000313" key="4">
    <source>
        <dbReference type="Proteomes" id="UP000439994"/>
    </source>
</evidence>
<proteinExistence type="predicted"/>
<dbReference type="GO" id="GO:0080120">
    <property type="term" value="P:CAAX-box protein maturation"/>
    <property type="evidence" value="ECO:0007669"/>
    <property type="project" value="UniProtKB-ARBA"/>
</dbReference>
<feature type="transmembrane region" description="Helical" evidence="1">
    <location>
        <begin position="83"/>
        <end position="101"/>
    </location>
</feature>
<keyword evidence="1" id="KW-0472">Membrane</keyword>
<name>A0A6N8FEV6_9GAMM</name>
<accession>A0A6N8FEV6</accession>
<dbReference type="GO" id="GO:0004175">
    <property type="term" value="F:endopeptidase activity"/>
    <property type="evidence" value="ECO:0007669"/>
    <property type="project" value="UniProtKB-ARBA"/>
</dbReference>
<dbReference type="Pfam" id="PF02517">
    <property type="entry name" value="Rce1-like"/>
    <property type="match status" value="1"/>
</dbReference>
<evidence type="ECO:0000313" key="3">
    <source>
        <dbReference type="EMBL" id="MUH72781.1"/>
    </source>
</evidence>
<sequence length="162" mass="17976">MEKLLGLKPIVQWSYIVATIIATLATFSLALATMQLFDTRSIDYFSEVQRGITQFGMTGYVFWLILAAPIIEEFLTRTVTVRIGEVLSAPVIVIGLFSALGTTSIKMFTFGSPIMHFIIGIVLFALYMKHRSLPTNIFYSSLLNALALIILFTFSQIPSPAV</sequence>
<dbReference type="Proteomes" id="UP000439994">
    <property type="component" value="Unassembled WGS sequence"/>
</dbReference>
<dbReference type="RefSeq" id="WP_155695932.1">
    <property type="nucleotide sequence ID" value="NZ_WOCD01000003.1"/>
</dbReference>
<keyword evidence="1" id="KW-0812">Transmembrane</keyword>
<dbReference type="EMBL" id="WOCD01000003">
    <property type="protein sequence ID" value="MUH72781.1"/>
    <property type="molecule type" value="Genomic_DNA"/>
</dbReference>
<evidence type="ECO:0000256" key="1">
    <source>
        <dbReference type="SAM" id="Phobius"/>
    </source>
</evidence>
<gene>
    <name evidence="3" type="ORF">GNP35_09925</name>
</gene>
<feature type="transmembrane region" description="Helical" evidence="1">
    <location>
        <begin position="12"/>
        <end position="32"/>
    </location>
</feature>
<dbReference type="AlphaFoldDB" id="A0A6N8FEV6"/>
<protein>
    <recommendedName>
        <fullName evidence="2">CAAX prenyl protease 2/Lysostaphin resistance protein A-like domain-containing protein</fullName>
    </recommendedName>
</protein>
<dbReference type="InterPro" id="IPR003675">
    <property type="entry name" value="Rce1/LyrA-like_dom"/>
</dbReference>
<reference evidence="3 4" key="1">
    <citation type="submission" date="2019-11" db="EMBL/GenBank/DDBJ databases">
        <title>P. haliotis isolates from Z. marina roots.</title>
        <authorList>
            <person name="Cohen M."/>
            <person name="Jospin G."/>
            <person name="Eisen J.A."/>
            <person name="Coil D.A."/>
        </authorList>
    </citation>
    <scope>NUCLEOTIDE SEQUENCE [LARGE SCALE GENOMIC DNA]</scope>
    <source>
        <strain evidence="3 4">UCD-MCMsp1aY</strain>
    </source>
</reference>
<evidence type="ECO:0000259" key="2">
    <source>
        <dbReference type="Pfam" id="PF02517"/>
    </source>
</evidence>
<organism evidence="3 4">
    <name type="scientific">Psychrosphaera haliotis</name>
    <dbReference type="NCBI Taxonomy" id="555083"/>
    <lineage>
        <taxon>Bacteria</taxon>
        <taxon>Pseudomonadati</taxon>
        <taxon>Pseudomonadota</taxon>
        <taxon>Gammaproteobacteria</taxon>
        <taxon>Alteromonadales</taxon>
        <taxon>Pseudoalteromonadaceae</taxon>
        <taxon>Psychrosphaera</taxon>
    </lineage>
</organism>
<feature type="transmembrane region" description="Helical" evidence="1">
    <location>
        <begin position="107"/>
        <end position="128"/>
    </location>
</feature>
<keyword evidence="1" id="KW-1133">Transmembrane helix</keyword>
<feature type="transmembrane region" description="Helical" evidence="1">
    <location>
        <begin position="137"/>
        <end position="157"/>
    </location>
</feature>